<evidence type="ECO:0000256" key="6">
    <source>
        <dbReference type="SAM" id="Phobius"/>
    </source>
</evidence>
<dbReference type="GO" id="GO:0061024">
    <property type="term" value="P:membrane organization"/>
    <property type="evidence" value="ECO:0007669"/>
    <property type="project" value="TreeGrafter"/>
</dbReference>
<dbReference type="OrthoDB" id="5877420at2759"/>
<keyword evidence="4 6" id="KW-0472">Membrane</keyword>
<evidence type="ECO:0000313" key="8">
    <source>
        <dbReference type="Proteomes" id="UP000230233"/>
    </source>
</evidence>
<dbReference type="GO" id="GO:0001671">
    <property type="term" value="F:ATPase activator activity"/>
    <property type="evidence" value="ECO:0007669"/>
    <property type="project" value="InterPro"/>
</dbReference>
<reference evidence="8" key="1">
    <citation type="submission" date="2017-10" db="EMBL/GenBank/DDBJ databases">
        <title>Rapid genome shrinkage in a self-fertile nematode reveals novel sperm competition proteins.</title>
        <authorList>
            <person name="Yin D."/>
            <person name="Schwarz E.M."/>
            <person name="Thomas C.G."/>
            <person name="Felde R.L."/>
            <person name="Korf I.F."/>
            <person name="Cutter A.D."/>
            <person name="Schartner C.M."/>
            <person name="Ralston E.J."/>
            <person name="Meyer B.J."/>
            <person name="Haag E.S."/>
        </authorList>
    </citation>
    <scope>NUCLEOTIDE SEQUENCE [LARGE SCALE GENOMIC DNA]</scope>
    <source>
        <strain evidence="8">JU1422</strain>
    </source>
</reference>
<feature type="region of interest" description="Disordered" evidence="5">
    <location>
        <begin position="1"/>
        <end position="20"/>
    </location>
</feature>
<gene>
    <name evidence="7" type="primary">Cni-T09B4.2</name>
    <name evidence="7" type="synonym">Cnig_chr_I.g2377</name>
    <name evidence="7" type="ORF">B9Z55_002377</name>
</gene>
<feature type="region of interest" description="Disordered" evidence="5">
    <location>
        <begin position="46"/>
        <end position="75"/>
    </location>
</feature>
<evidence type="ECO:0000256" key="1">
    <source>
        <dbReference type="ARBA" id="ARBA00004370"/>
    </source>
</evidence>
<dbReference type="InterPro" id="IPR038599">
    <property type="entry name" value="LAP1C-like_C_sf"/>
</dbReference>
<organism evidence="7 8">
    <name type="scientific">Caenorhabditis nigoni</name>
    <dbReference type="NCBI Taxonomy" id="1611254"/>
    <lineage>
        <taxon>Eukaryota</taxon>
        <taxon>Metazoa</taxon>
        <taxon>Ecdysozoa</taxon>
        <taxon>Nematoda</taxon>
        <taxon>Chromadorea</taxon>
        <taxon>Rhabditida</taxon>
        <taxon>Rhabditina</taxon>
        <taxon>Rhabditomorpha</taxon>
        <taxon>Rhabditoidea</taxon>
        <taxon>Rhabditidae</taxon>
        <taxon>Peloderinae</taxon>
        <taxon>Caenorhabditis</taxon>
    </lineage>
</organism>
<feature type="compositionally biased region" description="Acidic residues" evidence="5">
    <location>
        <begin position="52"/>
        <end position="62"/>
    </location>
</feature>
<dbReference type="PANTHER" id="PTHR18843">
    <property type="entry name" value="TORSIN-1A-INTERACTING PROTEIN"/>
    <property type="match status" value="1"/>
</dbReference>
<keyword evidence="8" id="KW-1185">Reference proteome</keyword>
<name>A0A2G5VKM8_9PELO</name>
<dbReference type="InterPro" id="IPR008662">
    <property type="entry name" value="TOIP1/2"/>
</dbReference>
<keyword evidence="2 6" id="KW-0812">Transmembrane</keyword>
<dbReference type="STRING" id="1611254.A0A2G5VKM8"/>
<evidence type="ECO:0000256" key="5">
    <source>
        <dbReference type="SAM" id="MobiDB-lite"/>
    </source>
</evidence>
<comment type="subcellular location">
    <subcellularLocation>
        <location evidence="1">Membrane</location>
    </subcellularLocation>
</comment>
<evidence type="ECO:0000256" key="3">
    <source>
        <dbReference type="ARBA" id="ARBA00022989"/>
    </source>
</evidence>
<keyword evidence="3 6" id="KW-1133">Transmembrane helix</keyword>
<evidence type="ECO:0000256" key="2">
    <source>
        <dbReference type="ARBA" id="ARBA00022692"/>
    </source>
</evidence>
<proteinExistence type="predicted"/>
<protein>
    <submittedName>
        <fullName evidence="7">Uncharacterized protein</fullName>
    </submittedName>
</protein>
<comment type="caution">
    <text evidence="7">The sequence shown here is derived from an EMBL/GenBank/DDBJ whole genome shotgun (WGS) entry which is preliminary data.</text>
</comment>
<dbReference type="Gene3D" id="3.40.50.12190">
    <property type="match status" value="1"/>
</dbReference>
<dbReference type="Proteomes" id="UP000230233">
    <property type="component" value="Chromosome I"/>
</dbReference>
<dbReference type="EMBL" id="PDUG01000001">
    <property type="protein sequence ID" value="PIC52156.1"/>
    <property type="molecule type" value="Genomic_DNA"/>
</dbReference>
<dbReference type="GO" id="GO:0016020">
    <property type="term" value="C:membrane"/>
    <property type="evidence" value="ECO:0007669"/>
    <property type="project" value="UniProtKB-SubCell"/>
</dbReference>
<evidence type="ECO:0000313" key="7">
    <source>
        <dbReference type="EMBL" id="PIC52156.1"/>
    </source>
</evidence>
<sequence>MVQTRKSFGNLPNDKTLQQKRRSLEIPNVQRIYPVLQETTSYATTIHTSEKQDEDDVYETENDSSFASSQASEDTSYSSETKDMWKYAMIIGVVLLAIVIGLVIANGKQEKTSYENYIESIRSILHTQFSSVSKENRNLLRHIGQRLFLEPENQAPLVVLVGGKSAKEFSEAVNRVIQESKHEKIDSSKIKSIRIESGTNRADFHENLREILGPSLSSQSSPRTAVVLDVDLLRWDAVLVLHAFSDHEKYPVPKTVLFLTVSDANVSAETNTKTCDEEMNSFLTTRWIENGGTSDNIPPIIARISYFLCV</sequence>
<feature type="transmembrane region" description="Helical" evidence="6">
    <location>
        <begin position="84"/>
        <end position="105"/>
    </location>
</feature>
<accession>A0A2G5VKM8</accession>
<dbReference type="AlphaFoldDB" id="A0A2G5VKM8"/>
<evidence type="ECO:0000256" key="4">
    <source>
        <dbReference type="ARBA" id="ARBA00023136"/>
    </source>
</evidence>
<dbReference type="PANTHER" id="PTHR18843:SF7">
    <property type="entry name" value="LAMINA-ASSOCIATED POLYPEPTIDE 1B ISOFORM 1-RELATED"/>
    <property type="match status" value="1"/>
</dbReference>
<feature type="compositionally biased region" description="Polar residues" evidence="5">
    <location>
        <begin position="63"/>
        <end position="75"/>
    </location>
</feature>